<proteinExistence type="predicted"/>
<name>A0A8I2YZP6_9AGAM</name>
<evidence type="ECO:0000313" key="3">
    <source>
        <dbReference type="Proteomes" id="UP000683000"/>
    </source>
</evidence>
<keyword evidence="1" id="KW-0812">Transmembrane</keyword>
<organism evidence="2 3">
    <name type="scientific">Boletus reticuloceps</name>
    <dbReference type="NCBI Taxonomy" id="495285"/>
    <lineage>
        <taxon>Eukaryota</taxon>
        <taxon>Fungi</taxon>
        <taxon>Dikarya</taxon>
        <taxon>Basidiomycota</taxon>
        <taxon>Agaricomycotina</taxon>
        <taxon>Agaricomycetes</taxon>
        <taxon>Agaricomycetidae</taxon>
        <taxon>Boletales</taxon>
        <taxon>Boletineae</taxon>
        <taxon>Boletaceae</taxon>
        <taxon>Boletoideae</taxon>
        <taxon>Boletus</taxon>
    </lineage>
</organism>
<comment type="caution">
    <text evidence="2">The sequence shown here is derived from an EMBL/GenBank/DDBJ whole genome shotgun (WGS) entry which is preliminary data.</text>
</comment>
<dbReference type="EMBL" id="JAGFBS010000004">
    <property type="protein sequence ID" value="KAG6379567.1"/>
    <property type="molecule type" value="Genomic_DNA"/>
</dbReference>
<gene>
    <name evidence="2" type="ORF">JVT61DRAFT_10071</name>
</gene>
<feature type="transmembrane region" description="Helical" evidence="1">
    <location>
        <begin position="48"/>
        <end position="70"/>
    </location>
</feature>
<evidence type="ECO:0000256" key="1">
    <source>
        <dbReference type="SAM" id="Phobius"/>
    </source>
</evidence>
<protein>
    <submittedName>
        <fullName evidence="2">Uncharacterized protein</fullName>
    </submittedName>
</protein>
<keyword evidence="1" id="KW-1133">Transmembrane helix</keyword>
<dbReference type="AlphaFoldDB" id="A0A8I2YZP6"/>
<accession>A0A8I2YZP6</accession>
<keyword evidence="3" id="KW-1185">Reference proteome</keyword>
<evidence type="ECO:0000313" key="2">
    <source>
        <dbReference type="EMBL" id="KAG6379567.1"/>
    </source>
</evidence>
<reference evidence="2" key="1">
    <citation type="submission" date="2021-03" db="EMBL/GenBank/DDBJ databases">
        <title>Evolutionary innovations through gain and loss of genes in the ectomycorrhizal Boletales.</title>
        <authorList>
            <person name="Wu G."/>
            <person name="Miyauchi S."/>
            <person name="Morin E."/>
            <person name="Yang Z.-L."/>
            <person name="Xu J."/>
            <person name="Martin F.M."/>
        </authorList>
    </citation>
    <scope>NUCLEOTIDE SEQUENCE</scope>
    <source>
        <strain evidence="2">BR01</strain>
    </source>
</reference>
<keyword evidence="1" id="KW-0472">Membrane</keyword>
<dbReference type="Proteomes" id="UP000683000">
    <property type="component" value="Unassembled WGS sequence"/>
</dbReference>
<sequence>MGLGSGALVAGLFGMNVCGHSSHLPLLFRANGLDIKLVKLQSHMEEMPYAFAAMSVASSAIAVLVAWAGLWR</sequence>